<dbReference type="Proteomes" id="UP000475325">
    <property type="component" value="Unassembled WGS sequence"/>
</dbReference>
<proteinExistence type="predicted"/>
<organism evidence="2 3">
    <name type="scientific">Orbilia oligospora</name>
    <name type="common">Nematode-trapping fungus</name>
    <name type="synonym">Arthrobotrys oligospora</name>
    <dbReference type="NCBI Taxonomy" id="2813651"/>
    <lineage>
        <taxon>Eukaryota</taxon>
        <taxon>Fungi</taxon>
        <taxon>Dikarya</taxon>
        <taxon>Ascomycota</taxon>
        <taxon>Pezizomycotina</taxon>
        <taxon>Orbiliomycetes</taxon>
        <taxon>Orbiliales</taxon>
        <taxon>Orbiliaceae</taxon>
        <taxon>Orbilia</taxon>
    </lineage>
</organism>
<feature type="compositionally biased region" description="Basic residues" evidence="1">
    <location>
        <begin position="44"/>
        <end position="84"/>
    </location>
</feature>
<feature type="compositionally biased region" description="Basic residues" evidence="1">
    <location>
        <begin position="19"/>
        <end position="29"/>
    </location>
</feature>
<protein>
    <submittedName>
        <fullName evidence="2">Uncharacterized protein</fullName>
    </submittedName>
</protein>
<gene>
    <name evidence="2" type="ORF">TWF102_006977</name>
</gene>
<accession>A0A7C8JFV7</accession>
<name>A0A7C8JFV7_ORBOL</name>
<sequence>MSKETRQDATPPSTGRKPIALRRTRHLQVRRIQPPRASKTISKPPKKQVLFKKKKRPQLQHSRLQHSRLQHSRLQHSRLQHSRHQTSPDSVIVVQSPAEPLRKTLPVIVVQSPARPTSELPQIREEIPEQPSITLDVRSENLQRIPKRVSRTTRSSILKRHGLEI</sequence>
<evidence type="ECO:0000313" key="2">
    <source>
        <dbReference type="EMBL" id="KAF3111304.1"/>
    </source>
</evidence>
<reference evidence="2 3" key="1">
    <citation type="submission" date="2019-06" db="EMBL/GenBank/DDBJ databases">
        <authorList>
            <person name="Palmer J.M."/>
        </authorList>
    </citation>
    <scope>NUCLEOTIDE SEQUENCE [LARGE SCALE GENOMIC DNA]</scope>
    <source>
        <strain evidence="2 3">TWF102</strain>
    </source>
</reference>
<dbReference type="EMBL" id="WIQW01000004">
    <property type="protein sequence ID" value="KAF3111304.1"/>
    <property type="molecule type" value="Genomic_DNA"/>
</dbReference>
<evidence type="ECO:0000313" key="3">
    <source>
        <dbReference type="Proteomes" id="UP000475325"/>
    </source>
</evidence>
<comment type="caution">
    <text evidence="2">The sequence shown here is derived from an EMBL/GenBank/DDBJ whole genome shotgun (WGS) entry which is preliminary data.</text>
</comment>
<evidence type="ECO:0000256" key="1">
    <source>
        <dbReference type="SAM" id="MobiDB-lite"/>
    </source>
</evidence>
<dbReference type="AlphaFoldDB" id="A0A7C8JFV7"/>
<feature type="region of interest" description="Disordered" evidence="1">
    <location>
        <begin position="1"/>
        <end position="90"/>
    </location>
</feature>